<dbReference type="EMBL" id="BAAAYL010000001">
    <property type="protein sequence ID" value="GAA3379752.1"/>
    <property type="molecule type" value="Genomic_DNA"/>
</dbReference>
<feature type="domain" description="CBS" evidence="4">
    <location>
        <begin position="91"/>
        <end position="148"/>
    </location>
</feature>
<feature type="domain" description="CBS" evidence="4">
    <location>
        <begin position="10"/>
        <end position="67"/>
    </location>
</feature>
<dbReference type="InterPro" id="IPR000644">
    <property type="entry name" value="CBS_dom"/>
</dbReference>
<dbReference type="EMBL" id="BAAAYL010000001">
    <property type="protein sequence ID" value="GAA3367939.1"/>
    <property type="molecule type" value="Genomic_DNA"/>
</dbReference>
<reference evidence="7" key="2">
    <citation type="journal article" date="2019" name="Int. J. Syst. Evol. Microbiol.">
        <title>The Global Catalogue of Microorganisms (GCM) 10K type strain sequencing project: providing services to taxonomists for standard genome sequencing and annotation.</title>
        <authorList>
            <consortium name="The Broad Institute Genomics Platform"/>
            <consortium name="The Broad Institute Genome Sequencing Center for Infectious Disease"/>
            <person name="Wu L."/>
            <person name="Ma J."/>
        </authorList>
    </citation>
    <scope>NUCLEOTIDE SEQUENCE [LARGE SCALE GENOMIC DNA]</scope>
    <source>
        <strain evidence="7">JCM 9651</strain>
    </source>
</reference>
<reference evidence="5" key="1">
    <citation type="journal article" date="2014" name="Int. J. Syst. Evol. Microbiol.">
        <title>Complete genome of a new Firmicutes species belonging to the dominant human colonic microbiota ('Ruminococcus bicirculans') reveals two chromosomes and a selective capacity to utilize plant glucans.</title>
        <authorList>
            <consortium name="NISC Comparative Sequencing Program"/>
            <person name="Wegmann U."/>
            <person name="Louis P."/>
            <person name="Goesmann A."/>
            <person name="Henrissat B."/>
            <person name="Duncan S.H."/>
            <person name="Flint H.J."/>
        </authorList>
    </citation>
    <scope>NUCLEOTIDE SEQUENCE</scope>
    <source>
        <strain evidence="5">JCM 9651</strain>
    </source>
</reference>
<dbReference type="PROSITE" id="PS50914">
    <property type="entry name" value="BON"/>
    <property type="match status" value="1"/>
</dbReference>
<proteinExistence type="predicted"/>
<name>A0ABP6S4G1_9ACTN</name>
<dbReference type="Gene3D" id="3.30.1340.30">
    <property type="match status" value="1"/>
</dbReference>
<comment type="caution">
    <text evidence="5">The sequence shown here is derived from an EMBL/GenBank/DDBJ whole genome shotgun (WGS) entry which is preliminary data.</text>
</comment>
<evidence type="ECO:0000313" key="7">
    <source>
        <dbReference type="Proteomes" id="UP001499990"/>
    </source>
</evidence>
<evidence type="ECO:0000256" key="1">
    <source>
        <dbReference type="ARBA" id="ARBA00023122"/>
    </source>
</evidence>
<feature type="domain" description="BON" evidence="3">
    <location>
        <begin position="145"/>
        <end position="214"/>
    </location>
</feature>
<dbReference type="SUPFAM" id="SSF54631">
    <property type="entry name" value="CBS-domain pair"/>
    <property type="match status" value="1"/>
</dbReference>
<evidence type="ECO:0000259" key="4">
    <source>
        <dbReference type="PROSITE" id="PS51371"/>
    </source>
</evidence>
<accession>A0ABP6S4G1</accession>
<dbReference type="InterPro" id="IPR007055">
    <property type="entry name" value="BON_dom"/>
</dbReference>
<dbReference type="Gene3D" id="3.10.580.10">
    <property type="entry name" value="CBS-domain"/>
    <property type="match status" value="1"/>
</dbReference>
<dbReference type="CDD" id="cd04586">
    <property type="entry name" value="CBS_pair_BON_assoc"/>
    <property type="match status" value="1"/>
</dbReference>
<dbReference type="RefSeq" id="WP_345034139.1">
    <property type="nucleotide sequence ID" value="NZ_BAAAYL010000001.1"/>
</dbReference>
<evidence type="ECO:0000313" key="6">
    <source>
        <dbReference type="EMBL" id="GAA3379752.1"/>
    </source>
</evidence>
<evidence type="ECO:0000256" key="2">
    <source>
        <dbReference type="PROSITE-ProRule" id="PRU00703"/>
    </source>
</evidence>
<gene>
    <name evidence="5" type="ORF">GCM10020367_04250</name>
    <name evidence="6" type="ORF">GCM10020367_64600</name>
</gene>
<evidence type="ECO:0000259" key="3">
    <source>
        <dbReference type="PROSITE" id="PS50914"/>
    </source>
</evidence>
<dbReference type="Pfam" id="PF00571">
    <property type="entry name" value="CBS"/>
    <property type="match status" value="2"/>
</dbReference>
<reference evidence="5" key="3">
    <citation type="submission" date="2023-12" db="EMBL/GenBank/DDBJ databases">
        <authorList>
            <person name="Sun Q."/>
            <person name="Inoue M."/>
        </authorList>
    </citation>
    <scope>NUCLEOTIDE SEQUENCE</scope>
    <source>
        <strain evidence="5">JCM 9651</strain>
    </source>
</reference>
<protein>
    <submittedName>
        <fullName evidence="5">CBS domain-containing protein</fullName>
    </submittedName>
</protein>
<dbReference type="InterPro" id="IPR017080">
    <property type="entry name" value="UCP036990_CBS_BON"/>
</dbReference>
<dbReference type="SMART" id="SM00116">
    <property type="entry name" value="CBS"/>
    <property type="match status" value="2"/>
</dbReference>
<dbReference type="Proteomes" id="UP001499990">
    <property type="component" value="Unassembled WGS sequence"/>
</dbReference>
<dbReference type="PANTHER" id="PTHR43080:SF29">
    <property type="entry name" value="OS02G0818000 PROTEIN"/>
    <property type="match status" value="1"/>
</dbReference>
<sequence length="224" mass="24286">MQHRTISEVMTRRVVTARPDSSFKEIAQMFVDNEVTAVPVVDDQGRPLGVVSEADLLRKAASLPDPEGRSPGPRLDPRDVARAAAETAKAMMSAPAIIARPEWNIVETARAMDRNKVKRLPVIDEAGRLVGIVSRRDLLRPFLRRDDAISDEIHHEVLGETLGLAPGTVEVAVRDGVVTLSGRVVTSDLIPIIERLCRSVDGVVAVHQAIAHEGEKDPPASHGS</sequence>
<dbReference type="PIRSF" id="PIRSF036990">
    <property type="entry name" value="UCP036990_CBS_BON"/>
    <property type="match status" value="1"/>
</dbReference>
<dbReference type="PROSITE" id="PS51371">
    <property type="entry name" value="CBS"/>
    <property type="match status" value="2"/>
</dbReference>
<dbReference type="PANTHER" id="PTHR43080">
    <property type="entry name" value="CBS DOMAIN-CONTAINING PROTEIN CBSX3, MITOCHONDRIAL"/>
    <property type="match status" value="1"/>
</dbReference>
<dbReference type="Pfam" id="PF04972">
    <property type="entry name" value="BON"/>
    <property type="match status" value="1"/>
</dbReference>
<dbReference type="InterPro" id="IPR046342">
    <property type="entry name" value="CBS_dom_sf"/>
</dbReference>
<evidence type="ECO:0000313" key="5">
    <source>
        <dbReference type="EMBL" id="GAA3367939.1"/>
    </source>
</evidence>
<keyword evidence="1 2" id="KW-0129">CBS domain</keyword>
<organism evidence="5 7">
    <name type="scientific">Streptomyces sannanensis</name>
    <dbReference type="NCBI Taxonomy" id="285536"/>
    <lineage>
        <taxon>Bacteria</taxon>
        <taxon>Bacillati</taxon>
        <taxon>Actinomycetota</taxon>
        <taxon>Actinomycetes</taxon>
        <taxon>Kitasatosporales</taxon>
        <taxon>Streptomycetaceae</taxon>
        <taxon>Streptomyces</taxon>
    </lineage>
</organism>
<keyword evidence="7" id="KW-1185">Reference proteome</keyword>
<dbReference type="InterPro" id="IPR051257">
    <property type="entry name" value="Diverse_CBS-Domain"/>
</dbReference>